<keyword evidence="3" id="KW-0732">Signal</keyword>
<protein>
    <submittedName>
        <fullName evidence="4">Class F sortase</fullName>
    </submittedName>
</protein>
<dbReference type="Gene3D" id="2.40.260.10">
    <property type="entry name" value="Sortase"/>
    <property type="match status" value="1"/>
</dbReference>
<reference evidence="4" key="1">
    <citation type="submission" date="2022-08" db="EMBL/GenBank/DDBJ databases">
        <authorList>
            <person name="Deng Y."/>
            <person name="Han X.-F."/>
            <person name="Zhang Y.-Q."/>
        </authorList>
    </citation>
    <scope>NUCLEOTIDE SEQUENCE</scope>
    <source>
        <strain evidence="4">CPCC 203386</strain>
    </source>
</reference>
<dbReference type="Pfam" id="PF04203">
    <property type="entry name" value="Sortase"/>
    <property type="match status" value="1"/>
</dbReference>
<dbReference type="CDD" id="cd05829">
    <property type="entry name" value="Sortase_F"/>
    <property type="match status" value="1"/>
</dbReference>
<dbReference type="EMBL" id="JANLCJ010000001">
    <property type="protein sequence ID" value="MCS5732126.1"/>
    <property type="molecule type" value="Genomic_DNA"/>
</dbReference>
<feature type="compositionally biased region" description="Low complexity" evidence="2">
    <location>
        <begin position="53"/>
        <end position="80"/>
    </location>
</feature>
<dbReference type="RefSeq" id="WP_259536599.1">
    <property type="nucleotide sequence ID" value="NZ_JANLCJ010000001.1"/>
</dbReference>
<dbReference type="InterPro" id="IPR023365">
    <property type="entry name" value="Sortase_dom-sf"/>
</dbReference>
<dbReference type="InterPro" id="IPR042001">
    <property type="entry name" value="Sortase_F"/>
</dbReference>
<feature type="chain" id="PRO_5047056739" evidence="3">
    <location>
        <begin position="22"/>
        <end position="250"/>
    </location>
</feature>
<evidence type="ECO:0000256" key="2">
    <source>
        <dbReference type="SAM" id="MobiDB-lite"/>
    </source>
</evidence>
<keyword evidence="1" id="KW-0378">Hydrolase</keyword>
<accession>A0ABT2GVY3</accession>
<feature type="region of interest" description="Disordered" evidence="2">
    <location>
        <begin position="44"/>
        <end position="82"/>
    </location>
</feature>
<name>A0ABT2GVY3_9MICO</name>
<feature type="signal peptide" evidence="3">
    <location>
        <begin position="1"/>
        <end position="21"/>
    </location>
</feature>
<keyword evidence="5" id="KW-1185">Reference proteome</keyword>
<gene>
    <name evidence="4" type="ORF">N1032_00015</name>
</gene>
<dbReference type="InterPro" id="IPR005754">
    <property type="entry name" value="Sortase"/>
</dbReference>
<proteinExistence type="predicted"/>
<sequence length="250" mass="24562">MRTRRATAGATATPAVAPARAGIAAAAVLLAAPLLTGCAGPTDSATGTGGAGATSAAPTATAPTGSPTPEPTSTAPAASGLDVPRTNADLAAQPPQTVIEPVRVEVPSLGIDVAVTAEALADDGTLALPADPDVAAWYRYGPSPWSAAGATVIAAHVDSLEYGLGQFAQLASAPAGTLVVVTGDDASVAQFTTATVEVLQKTAVPWATVFDRTGAPRLTLVTCGGEFDYSTGHYLSNVIVTATATATPTG</sequence>
<dbReference type="SUPFAM" id="SSF63817">
    <property type="entry name" value="Sortase"/>
    <property type="match status" value="1"/>
</dbReference>
<evidence type="ECO:0000256" key="1">
    <source>
        <dbReference type="ARBA" id="ARBA00022801"/>
    </source>
</evidence>
<evidence type="ECO:0000313" key="5">
    <source>
        <dbReference type="Proteomes" id="UP001165586"/>
    </source>
</evidence>
<evidence type="ECO:0000313" key="4">
    <source>
        <dbReference type="EMBL" id="MCS5732126.1"/>
    </source>
</evidence>
<evidence type="ECO:0000256" key="3">
    <source>
        <dbReference type="SAM" id="SignalP"/>
    </source>
</evidence>
<dbReference type="Proteomes" id="UP001165586">
    <property type="component" value="Unassembled WGS sequence"/>
</dbReference>
<comment type="caution">
    <text evidence="4">The sequence shown here is derived from an EMBL/GenBank/DDBJ whole genome shotgun (WGS) entry which is preliminary data.</text>
</comment>
<organism evidence="4 5">
    <name type="scientific">Herbiconiux daphne</name>
    <dbReference type="NCBI Taxonomy" id="2970914"/>
    <lineage>
        <taxon>Bacteria</taxon>
        <taxon>Bacillati</taxon>
        <taxon>Actinomycetota</taxon>
        <taxon>Actinomycetes</taxon>
        <taxon>Micrococcales</taxon>
        <taxon>Microbacteriaceae</taxon>
        <taxon>Herbiconiux</taxon>
    </lineage>
</organism>